<organism evidence="1">
    <name type="scientific">Pseudomonas phage Pyxpy02</name>
    <dbReference type="NCBI Taxonomy" id="3138547"/>
    <lineage>
        <taxon>Viruses</taxon>
    </lineage>
</organism>
<accession>A0AAU6VYM8</accession>
<protein>
    <recommendedName>
        <fullName evidence="2">KOW domain-containing protein</fullName>
    </recommendedName>
</protein>
<sequence length="63" mass="6929">MNIGDKVKVVSTVGSYHDFMGDEGVIVKFTDVGVGSEFEVEVEVDFEEYNAVPFLKAELEVIA</sequence>
<reference evidence="1" key="1">
    <citation type="journal article" date="2024" name="J. Gen. Virol.">
        <title>Novel phages of Pseudomonas syringae unveil numerous potential auxiliary metabolic genes.</title>
        <authorList>
            <person name="Feltin C."/>
            <person name="Garneau J.R."/>
            <person name="Morris C.E."/>
            <person name="Berard A."/>
            <person name="Torres-Barcelo C."/>
        </authorList>
    </citation>
    <scope>NUCLEOTIDE SEQUENCE</scope>
</reference>
<proteinExistence type="predicted"/>
<dbReference type="EMBL" id="PP179311">
    <property type="protein sequence ID" value="XAI69532.1"/>
    <property type="molecule type" value="Genomic_DNA"/>
</dbReference>
<name>A0AAU6VYM8_9VIRU</name>
<gene>
    <name evidence="1" type="ORF">Pyxpy02_00049</name>
</gene>
<evidence type="ECO:0000313" key="1">
    <source>
        <dbReference type="EMBL" id="XAI69532.1"/>
    </source>
</evidence>
<evidence type="ECO:0008006" key="2">
    <source>
        <dbReference type="Google" id="ProtNLM"/>
    </source>
</evidence>